<proteinExistence type="predicted"/>
<dbReference type="OrthoDB" id="5397734at2759"/>
<sequence>MSDHAWQKTEASGVMLFMPLAGAEGHTTQQQLSRLSVCEDETQDTPNTECVRDEPLPSLPPLQGQLYSQFNIESEDEHLSDRSESSATLSIHSSDLVFSPDSSTLSTPSSSMNPFFEQLKMFANSSSGDETPNLSTSKSSLETDTDDYDSDRTDFLLTQKSPCPRRVQLPHQHRTATRGHFRSSKQAKVKNSVVRRLDFGRVSNNKIFKATKQHTQSSSKSASKTSLEKLREIEGKPRHPWCPDDKRLLLIIHRWFWATDYAEVTALFNHITGLDLDKRKLDAEFRDIKSYGSRGSHEWGQVFDEVSFEDPSGTYTEIRGKVDAAAKALQIDFQRREEEEDFNPGSAAKTSTKSRKRYKQRVRLVAQQKKAEATIGSSAEKISVRVPKLGGVPLVMQDCSGDIDILSDVEDEPIIYCEPVFKKPTAAFEPHIPPVPTKLPHLAFRVWDSSSRTKFTNEGSFIAESFMDAPSPLPAPIPPNDVYGLWKYFAARHLSKKGALPLFVSTAVSLLQVLRYATDMKRPMCAIIDLRAPCLQEFEYQMLHAYDVFPWLQTRGLTRWARYKGNGEYFVWAKVPKNAILHVFELQELWELAASSPTYTTLLCPDAFNLKLKTAALASAIRRKRQCFLDISIAGAMARIGVLFGMNKLNVTDQHVSEFVAQLLCALQIERHSASDIHSLSSIAASFAFALRHKKHSHQKIMSAFLDGVVQGTEATARFRPKSVKRRRSRIV</sequence>
<accession>A0A9P4L5D6</accession>
<dbReference type="InterPro" id="IPR056009">
    <property type="entry name" value="DUF7587"/>
</dbReference>
<protein>
    <recommendedName>
        <fullName evidence="2">DUF7587 domain-containing protein</fullName>
    </recommendedName>
</protein>
<dbReference type="GeneID" id="63855292"/>
<dbReference type="Proteomes" id="UP000800039">
    <property type="component" value="Unassembled WGS sequence"/>
</dbReference>
<name>A0A9P4L5D6_9PLEO</name>
<gene>
    <name evidence="3" type="ORF">K460DRAFT_419863</name>
</gene>
<evidence type="ECO:0000313" key="4">
    <source>
        <dbReference type="Proteomes" id="UP000800039"/>
    </source>
</evidence>
<feature type="domain" description="DUF7587" evidence="2">
    <location>
        <begin position="439"/>
        <end position="589"/>
    </location>
</feature>
<comment type="caution">
    <text evidence="3">The sequence shown here is derived from an EMBL/GenBank/DDBJ whole genome shotgun (WGS) entry which is preliminary data.</text>
</comment>
<organism evidence="3 4">
    <name type="scientific">Cucurbitaria berberidis CBS 394.84</name>
    <dbReference type="NCBI Taxonomy" id="1168544"/>
    <lineage>
        <taxon>Eukaryota</taxon>
        <taxon>Fungi</taxon>
        <taxon>Dikarya</taxon>
        <taxon>Ascomycota</taxon>
        <taxon>Pezizomycotina</taxon>
        <taxon>Dothideomycetes</taxon>
        <taxon>Pleosporomycetidae</taxon>
        <taxon>Pleosporales</taxon>
        <taxon>Pleosporineae</taxon>
        <taxon>Cucurbitariaceae</taxon>
        <taxon>Cucurbitaria</taxon>
    </lineage>
</organism>
<evidence type="ECO:0000313" key="3">
    <source>
        <dbReference type="EMBL" id="KAF1841868.1"/>
    </source>
</evidence>
<feature type="region of interest" description="Disordered" evidence="1">
    <location>
        <begin position="124"/>
        <end position="149"/>
    </location>
</feature>
<evidence type="ECO:0000256" key="1">
    <source>
        <dbReference type="SAM" id="MobiDB-lite"/>
    </source>
</evidence>
<dbReference type="AlphaFoldDB" id="A0A9P4L5D6"/>
<dbReference type="EMBL" id="ML976618">
    <property type="protein sequence ID" value="KAF1841868.1"/>
    <property type="molecule type" value="Genomic_DNA"/>
</dbReference>
<dbReference type="Pfam" id="PF24494">
    <property type="entry name" value="DUF7587"/>
    <property type="match status" value="1"/>
</dbReference>
<evidence type="ECO:0000259" key="2">
    <source>
        <dbReference type="Pfam" id="PF24494"/>
    </source>
</evidence>
<feature type="compositionally biased region" description="Polar residues" evidence="1">
    <location>
        <begin position="124"/>
        <end position="138"/>
    </location>
</feature>
<dbReference type="RefSeq" id="XP_040784431.1">
    <property type="nucleotide sequence ID" value="XM_040938042.1"/>
</dbReference>
<reference evidence="3" key="1">
    <citation type="submission" date="2020-01" db="EMBL/GenBank/DDBJ databases">
        <authorList>
            <consortium name="DOE Joint Genome Institute"/>
            <person name="Haridas S."/>
            <person name="Albert R."/>
            <person name="Binder M."/>
            <person name="Bloem J."/>
            <person name="Labutti K."/>
            <person name="Salamov A."/>
            <person name="Andreopoulos B."/>
            <person name="Baker S.E."/>
            <person name="Barry K."/>
            <person name="Bills G."/>
            <person name="Bluhm B.H."/>
            <person name="Cannon C."/>
            <person name="Castanera R."/>
            <person name="Culley D.E."/>
            <person name="Daum C."/>
            <person name="Ezra D."/>
            <person name="Gonzalez J.B."/>
            <person name="Henrissat B."/>
            <person name="Kuo A."/>
            <person name="Liang C."/>
            <person name="Lipzen A."/>
            <person name="Lutzoni F."/>
            <person name="Magnuson J."/>
            <person name="Mondo S."/>
            <person name="Nolan M."/>
            <person name="Ohm R."/>
            <person name="Pangilinan J."/>
            <person name="Park H.-J."/>
            <person name="Ramirez L."/>
            <person name="Alfaro M."/>
            <person name="Sun H."/>
            <person name="Tritt A."/>
            <person name="Yoshinaga Y."/>
            <person name="Zwiers L.-H."/>
            <person name="Turgeon B.G."/>
            <person name="Goodwin S.B."/>
            <person name="Spatafora J.W."/>
            <person name="Crous P.W."/>
            <person name="Grigoriev I.V."/>
        </authorList>
    </citation>
    <scope>NUCLEOTIDE SEQUENCE</scope>
    <source>
        <strain evidence="3">CBS 394.84</strain>
    </source>
</reference>
<keyword evidence="4" id="KW-1185">Reference proteome</keyword>
<feature type="region of interest" description="Disordered" evidence="1">
    <location>
        <begin position="40"/>
        <end position="63"/>
    </location>
</feature>